<reference evidence="1 2" key="1">
    <citation type="journal article" date="2014" name="ISME J.">
        <title>Trehalose/2-sulfotrehalose biosynthesis and glycine-betaine uptake are widely spread mechanisms for osmoadaptation in the Halobacteriales.</title>
        <authorList>
            <person name="Youssef N.H."/>
            <person name="Savage-Ashlock K.N."/>
            <person name="McCully A.L."/>
            <person name="Luedtke B."/>
            <person name="Shaw E.I."/>
            <person name="Hoff W.D."/>
            <person name="Elshahed M.S."/>
        </authorList>
    </citation>
    <scope>NUCLEOTIDE SEQUENCE [LARGE SCALE GENOMIC DNA]</scope>
    <source>
        <strain evidence="1 2">DX253</strain>
    </source>
</reference>
<evidence type="ECO:0000313" key="2">
    <source>
        <dbReference type="Proteomes" id="UP000003751"/>
    </source>
</evidence>
<protein>
    <recommendedName>
        <fullName evidence="3">PhiH1 repressor-like protein</fullName>
    </recommendedName>
</protein>
<evidence type="ECO:0008006" key="3">
    <source>
        <dbReference type="Google" id="ProtNLM"/>
    </source>
</evidence>
<dbReference type="Gene3D" id="1.10.10.10">
    <property type="entry name" value="Winged helix-like DNA-binding domain superfamily/Winged helix DNA-binding domain"/>
    <property type="match status" value="1"/>
</dbReference>
<evidence type="ECO:0000313" key="1">
    <source>
        <dbReference type="EMBL" id="EFW91659.1"/>
    </source>
</evidence>
<comment type="caution">
    <text evidence="1">The sequence shown here is derived from an EMBL/GenBank/DDBJ whole genome shotgun (WGS) entry which is preliminary data.</text>
</comment>
<dbReference type="InterPro" id="IPR036388">
    <property type="entry name" value="WH-like_DNA-bd_sf"/>
</dbReference>
<accession>E7QUK2</accession>
<dbReference type="Proteomes" id="UP000003751">
    <property type="component" value="Unassembled WGS sequence"/>
</dbReference>
<organism evidence="1 2">
    <name type="scientific">Haladaptatus paucihalophilus DX253</name>
    <dbReference type="NCBI Taxonomy" id="797209"/>
    <lineage>
        <taxon>Archaea</taxon>
        <taxon>Methanobacteriati</taxon>
        <taxon>Methanobacteriota</taxon>
        <taxon>Stenosarchaea group</taxon>
        <taxon>Halobacteria</taxon>
        <taxon>Halobacteriales</taxon>
        <taxon>Haladaptataceae</taxon>
        <taxon>Haladaptatus</taxon>
    </lineage>
</organism>
<dbReference type="EMBL" id="AEMG01000012">
    <property type="protein sequence ID" value="EFW91659.1"/>
    <property type="molecule type" value="Genomic_DNA"/>
</dbReference>
<name>E7QUK2_HALPU</name>
<dbReference type="eggNOG" id="arCOG03924">
    <property type="taxonomic scope" value="Archaea"/>
</dbReference>
<dbReference type="PATRIC" id="fig|797209.4.peg.2444"/>
<dbReference type="AlphaFoldDB" id="E7QUK2"/>
<sequence>MRILEHPPSSQMRRQRADWMNPVDDEIMELLDESGAGTPQSLANELTKNNDYIGVRCRELASKGLLERPSRGLYVLTDEGKQYLAGELDASELG</sequence>
<dbReference type="InterPro" id="IPR036390">
    <property type="entry name" value="WH_DNA-bd_sf"/>
</dbReference>
<gene>
    <name evidence="1" type="ORF">ZOD2009_12432</name>
</gene>
<proteinExistence type="predicted"/>
<dbReference type="SUPFAM" id="SSF46785">
    <property type="entry name" value="Winged helix' DNA-binding domain"/>
    <property type="match status" value="1"/>
</dbReference>